<evidence type="ECO:0000256" key="2">
    <source>
        <dbReference type="ARBA" id="ARBA00005119"/>
    </source>
</evidence>
<comment type="pathway">
    <text evidence="3">Lipid metabolism.</text>
</comment>
<evidence type="ECO:0000256" key="8">
    <source>
        <dbReference type="ARBA" id="ARBA00023264"/>
    </source>
</evidence>
<evidence type="ECO:0000256" key="9">
    <source>
        <dbReference type="SAM" id="Phobius"/>
    </source>
</evidence>
<dbReference type="EC" id="2.7.7.41" evidence="4"/>
<keyword evidence="7" id="KW-0443">Lipid metabolism</keyword>
<evidence type="ECO:0000256" key="5">
    <source>
        <dbReference type="ARBA" id="ARBA00022516"/>
    </source>
</evidence>
<gene>
    <name evidence="10" type="ORF">Nepgr_027847</name>
</gene>
<keyword evidence="9" id="KW-0472">Membrane</keyword>
<accession>A0AAD3TB36</accession>
<keyword evidence="11" id="KW-1185">Reference proteome</keyword>
<dbReference type="PANTHER" id="PTHR47101:SF1">
    <property type="entry name" value="PHOSPHATIDATE CYTIDYLYLTRANSFERASE 4, CHLOROPLASTIC"/>
    <property type="match status" value="1"/>
</dbReference>
<feature type="transmembrane region" description="Helical" evidence="9">
    <location>
        <begin position="150"/>
        <end position="183"/>
    </location>
</feature>
<evidence type="ECO:0000313" key="10">
    <source>
        <dbReference type="EMBL" id="GMH26004.1"/>
    </source>
</evidence>
<dbReference type="Proteomes" id="UP001279734">
    <property type="component" value="Unassembled WGS sequence"/>
</dbReference>
<evidence type="ECO:0000256" key="1">
    <source>
        <dbReference type="ARBA" id="ARBA00001698"/>
    </source>
</evidence>
<evidence type="ECO:0000256" key="7">
    <source>
        <dbReference type="ARBA" id="ARBA00023209"/>
    </source>
</evidence>
<feature type="transmembrane region" description="Helical" evidence="9">
    <location>
        <begin position="345"/>
        <end position="364"/>
    </location>
</feature>
<evidence type="ECO:0000256" key="6">
    <source>
        <dbReference type="ARBA" id="ARBA00022695"/>
    </source>
</evidence>
<name>A0AAD3TB36_NEPGR</name>
<comment type="caution">
    <text evidence="10">The sequence shown here is derived from an EMBL/GenBank/DDBJ whole genome shotgun (WGS) entry which is preliminary data.</text>
</comment>
<dbReference type="AlphaFoldDB" id="A0AAD3TB36"/>
<dbReference type="EMBL" id="BSYO01000030">
    <property type="protein sequence ID" value="GMH26004.1"/>
    <property type="molecule type" value="Genomic_DNA"/>
</dbReference>
<keyword evidence="9" id="KW-0812">Transmembrane</keyword>
<feature type="transmembrane region" description="Helical" evidence="9">
    <location>
        <begin position="299"/>
        <end position="324"/>
    </location>
</feature>
<protein>
    <recommendedName>
        <fullName evidence="4">phosphatidate cytidylyltransferase</fullName>
        <ecNumber evidence="4">2.7.7.41</ecNumber>
    </recommendedName>
</protein>
<keyword evidence="9" id="KW-1133">Transmembrane helix</keyword>
<dbReference type="Pfam" id="PF01148">
    <property type="entry name" value="CTP_transf_1"/>
    <property type="match status" value="1"/>
</dbReference>
<keyword evidence="7" id="KW-0594">Phospholipid biosynthesis</keyword>
<keyword evidence="5" id="KW-0444">Lipid biosynthesis</keyword>
<feature type="transmembrane region" description="Helical" evidence="9">
    <location>
        <begin position="223"/>
        <end position="244"/>
    </location>
</feature>
<comment type="catalytic activity">
    <reaction evidence="1">
        <text>a 1,2-diacyl-sn-glycero-3-phosphate + CTP + H(+) = a CDP-1,2-diacyl-sn-glycerol + diphosphate</text>
        <dbReference type="Rhea" id="RHEA:16229"/>
        <dbReference type="ChEBI" id="CHEBI:15378"/>
        <dbReference type="ChEBI" id="CHEBI:33019"/>
        <dbReference type="ChEBI" id="CHEBI:37563"/>
        <dbReference type="ChEBI" id="CHEBI:58332"/>
        <dbReference type="ChEBI" id="CHEBI:58608"/>
        <dbReference type="EC" id="2.7.7.41"/>
    </reaction>
</comment>
<dbReference type="GO" id="GO:0004605">
    <property type="term" value="F:phosphatidate cytidylyltransferase activity"/>
    <property type="evidence" value="ECO:0007669"/>
    <property type="project" value="UniProtKB-EC"/>
</dbReference>
<comment type="pathway">
    <text evidence="2">Phospholipid metabolism; CDP-diacylglycerol biosynthesis; CDP-diacylglycerol from sn-glycerol 3-phosphate: step 3/3.</text>
</comment>
<sequence>MNLLINNPCNDKAARGGLSSHLTIQGITISLSSISCLIAEHVSVNPSQIHKCFRRCDVTPLSITSLCPCSCFPLSKTILSSPTSKLNLRLAFDGYRGICRIPKIILRNHKSDCIVVANTEEEADKSHDLSKNDGIHMEDEHRGSQFKKRVLSGLAIGIAGGSVVLAGGWIFTAAVAAAVYIGAREYFELVRSRGIAAGMTPPPQFVSQVCSVISALMPILTLYFGHIDVSVTSAAFVVAITLLLQGGNPRFAQLSSAMFGLFYCGYLPCFWVKLRCGLAAPALNTGIGRVWPILLGGHIHWTVGLVATLISISSIIAADTYAFLGGKAFGRTPLINVSPKKTWEGAIVGFAGCIATSVVLSKILCWPKTLPSMIAFGSLNFFGSLFGDLTESMIKRDAGVKDSGSLIPGHGGVLDRADSYIFSGALAYSFVKIFLPLFGV</sequence>
<keyword evidence="6" id="KW-0808">Transferase</keyword>
<feature type="transmembrane region" description="Helical" evidence="9">
    <location>
        <begin position="256"/>
        <end position="274"/>
    </location>
</feature>
<organism evidence="10 11">
    <name type="scientific">Nepenthes gracilis</name>
    <name type="common">Slender pitcher plant</name>
    <dbReference type="NCBI Taxonomy" id="150966"/>
    <lineage>
        <taxon>Eukaryota</taxon>
        <taxon>Viridiplantae</taxon>
        <taxon>Streptophyta</taxon>
        <taxon>Embryophyta</taxon>
        <taxon>Tracheophyta</taxon>
        <taxon>Spermatophyta</taxon>
        <taxon>Magnoliopsida</taxon>
        <taxon>eudicotyledons</taxon>
        <taxon>Gunneridae</taxon>
        <taxon>Pentapetalae</taxon>
        <taxon>Caryophyllales</taxon>
        <taxon>Nepenthaceae</taxon>
        <taxon>Nepenthes</taxon>
    </lineage>
</organism>
<reference evidence="10" key="1">
    <citation type="submission" date="2023-05" db="EMBL/GenBank/DDBJ databases">
        <title>Nepenthes gracilis genome sequencing.</title>
        <authorList>
            <person name="Fukushima K."/>
        </authorList>
    </citation>
    <scope>NUCLEOTIDE SEQUENCE</scope>
    <source>
        <strain evidence="10">SING2019-196</strain>
    </source>
</reference>
<proteinExistence type="predicted"/>
<dbReference type="GO" id="GO:0008654">
    <property type="term" value="P:phospholipid biosynthetic process"/>
    <property type="evidence" value="ECO:0007669"/>
    <property type="project" value="UniProtKB-KW"/>
</dbReference>
<keyword evidence="6" id="KW-0548">Nucleotidyltransferase</keyword>
<evidence type="ECO:0000313" key="11">
    <source>
        <dbReference type="Proteomes" id="UP001279734"/>
    </source>
</evidence>
<evidence type="ECO:0000256" key="4">
    <source>
        <dbReference type="ARBA" id="ARBA00012487"/>
    </source>
</evidence>
<keyword evidence="8" id="KW-1208">Phospholipid metabolism</keyword>
<dbReference type="PANTHER" id="PTHR47101">
    <property type="entry name" value="PHOSPHATIDATE CYTIDYLYLTRANSFERASE 5, CHLOROPLASTIC"/>
    <property type="match status" value="1"/>
</dbReference>
<evidence type="ECO:0000256" key="3">
    <source>
        <dbReference type="ARBA" id="ARBA00005189"/>
    </source>
</evidence>